<evidence type="ECO:0000313" key="2">
    <source>
        <dbReference type="Proteomes" id="UP000824890"/>
    </source>
</evidence>
<organism evidence="1 2">
    <name type="scientific">Brassica napus</name>
    <name type="common">Rape</name>
    <dbReference type="NCBI Taxonomy" id="3708"/>
    <lineage>
        <taxon>Eukaryota</taxon>
        <taxon>Viridiplantae</taxon>
        <taxon>Streptophyta</taxon>
        <taxon>Embryophyta</taxon>
        <taxon>Tracheophyta</taxon>
        <taxon>Spermatophyta</taxon>
        <taxon>Magnoliopsida</taxon>
        <taxon>eudicotyledons</taxon>
        <taxon>Gunneridae</taxon>
        <taxon>Pentapetalae</taxon>
        <taxon>rosids</taxon>
        <taxon>malvids</taxon>
        <taxon>Brassicales</taxon>
        <taxon>Brassicaceae</taxon>
        <taxon>Brassiceae</taxon>
        <taxon>Brassica</taxon>
    </lineage>
</organism>
<accession>A0ABQ8E849</accession>
<reference evidence="1 2" key="1">
    <citation type="submission" date="2021-05" db="EMBL/GenBank/DDBJ databases">
        <title>Genome Assembly of Synthetic Allotetraploid Brassica napus Reveals Homoeologous Exchanges between Subgenomes.</title>
        <authorList>
            <person name="Davis J.T."/>
        </authorList>
    </citation>
    <scope>NUCLEOTIDE SEQUENCE [LARGE SCALE GENOMIC DNA]</scope>
    <source>
        <strain evidence="2">cv. Da-Ae</strain>
        <tissue evidence="1">Seedling</tissue>
    </source>
</reference>
<protein>
    <recommendedName>
        <fullName evidence="3">DUF1353 domain-containing protein</fullName>
    </recommendedName>
</protein>
<keyword evidence="2" id="KW-1185">Reference proteome</keyword>
<evidence type="ECO:0000313" key="1">
    <source>
        <dbReference type="EMBL" id="KAH0937812.1"/>
    </source>
</evidence>
<sequence length="133" mass="14878">MKLGSIAYDWITVKVGNGREVRFWTDNWSPVGSIQKFLAPVAANSMGIPSSATLHDMFVRDRWNIRPARSDRQVQIQAILSSVTLSQLPDEYEWTIEGKVWLKYQTGTIYKLLKNHAQTVVCPGIASTPGSSP</sequence>
<dbReference type="EMBL" id="JAGKQM010000002">
    <property type="protein sequence ID" value="KAH0937812.1"/>
    <property type="molecule type" value="Genomic_DNA"/>
</dbReference>
<gene>
    <name evidence="1" type="ORF">HID58_005273</name>
</gene>
<comment type="caution">
    <text evidence="1">The sequence shown here is derived from an EMBL/GenBank/DDBJ whole genome shotgun (WGS) entry which is preliminary data.</text>
</comment>
<dbReference type="Proteomes" id="UP000824890">
    <property type="component" value="Unassembled WGS sequence"/>
</dbReference>
<proteinExistence type="predicted"/>
<name>A0ABQ8E849_BRANA</name>
<evidence type="ECO:0008006" key="3">
    <source>
        <dbReference type="Google" id="ProtNLM"/>
    </source>
</evidence>